<evidence type="ECO:0000313" key="2">
    <source>
        <dbReference type="Proteomes" id="UP000031368"/>
    </source>
</evidence>
<evidence type="ECO:0000313" key="1">
    <source>
        <dbReference type="EMBL" id="AJD44908.1"/>
    </source>
</evidence>
<organism evidence="1 2">
    <name type="scientific">Rhizobium gallicum bv. gallicum R602sp</name>
    <dbReference type="NCBI Taxonomy" id="1041138"/>
    <lineage>
        <taxon>Bacteria</taxon>
        <taxon>Pseudomonadati</taxon>
        <taxon>Pseudomonadota</taxon>
        <taxon>Alphaproteobacteria</taxon>
        <taxon>Hyphomicrobiales</taxon>
        <taxon>Rhizobiaceae</taxon>
        <taxon>Rhizobium/Agrobacterium group</taxon>
        <taxon>Rhizobium</taxon>
    </lineage>
</organism>
<geneLocation type="plasmid" evidence="1 2">
    <name>pRgalR602c</name>
</geneLocation>
<name>A0A0B4XE50_9HYPH</name>
<dbReference type="KEGG" id="rga:RGR602_PC00874"/>
<proteinExistence type="predicted"/>
<dbReference type="HOGENOM" id="CLU_2540202_0_0_5"/>
<reference evidence="1 2" key="1">
    <citation type="submission" date="2013-11" db="EMBL/GenBank/DDBJ databases">
        <title>Complete genome sequence of Rhizobium gallicum bv. gallicum R602.</title>
        <authorList>
            <person name="Bustos P."/>
            <person name="Santamaria R.I."/>
            <person name="Lozano L."/>
            <person name="Acosta J.L."/>
            <person name="Ormeno-Orrillo E."/>
            <person name="Rogel M.A."/>
            <person name="Romero D."/>
            <person name="Cevallos M.A."/>
            <person name="Martinez-Romero E."/>
            <person name="Gonzalez V."/>
        </authorList>
    </citation>
    <scope>NUCLEOTIDE SEQUENCE [LARGE SCALE GENOMIC DNA]</scope>
    <source>
        <strain evidence="1 2">R602</strain>
        <plasmid evidence="1 2">pRgalR602c</plasmid>
    </source>
</reference>
<sequence>MTSATLLEIALALTARRRFISPAFGEIDLARLTSFCADDSPQKAAALQAAEDVLRQDHEAEPADAMLDNAAMKDLLGKIVWSV</sequence>
<dbReference type="Proteomes" id="UP000031368">
    <property type="component" value="Plasmid pRgalR602c"/>
</dbReference>
<keyword evidence="2" id="KW-1185">Reference proteome</keyword>
<dbReference type="EMBL" id="CP006880">
    <property type="protein sequence ID" value="AJD44908.1"/>
    <property type="molecule type" value="Genomic_DNA"/>
</dbReference>
<dbReference type="AlphaFoldDB" id="A0A0B4XE50"/>
<gene>
    <name evidence="1" type="ORF">RGR602_PC00874</name>
</gene>
<keyword evidence="1" id="KW-0614">Plasmid</keyword>
<accession>A0A0B4XE50</accession>
<protein>
    <submittedName>
        <fullName evidence="1">Uncharacterized protein</fullName>
    </submittedName>
</protein>